<dbReference type="Proteomes" id="UP000743370">
    <property type="component" value="Unassembled WGS sequence"/>
</dbReference>
<dbReference type="AlphaFoldDB" id="A0A8T0KZ56"/>
<evidence type="ECO:0000313" key="2">
    <source>
        <dbReference type="Proteomes" id="UP000743370"/>
    </source>
</evidence>
<protein>
    <submittedName>
        <fullName evidence="1">Uncharacterized protein</fullName>
    </submittedName>
</protein>
<gene>
    <name evidence="1" type="ORF">HKW66_Vig0116310</name>
</gene>
<organism evidence="1 2">
    <name type="scientific">Phaseolus angularis</name>
    <name type="common">Azuki bean</name>
    <name type="synonym">Vigna angularis</name>
    <dbReference type="NCBI Taxonomy" id="3914"/>
    <lineage>
        <taxon>Eukaryota</taxon>
        <taxon>Viridiplantae</taxon>
        <taxon>Streptophyta</taxon>
        <taxon>Embryophyta</taxon>
        <taxon>Tracheophyta</taxon>
        <taxon>Spermatophyta</taxon>
        <taxon>Magnoliopsida</taxon>
        <taxon>eudicotyledons</taxon>
        <taxon>Gunneridae</taxon>
        <taxon>Pentapetalae</taxon>
        <taxon>rosids</taxon>
        <taxon>fabids</taxon>
        <taxon>Fabales</taxon>
        <taxon>Fabaceae</taxon>
        <taxon>Papilionoideae</taxon>
        <taxon>50 kb inversion clade</taxon>
        <taxon>NPAAA clade</taxon>
        <taxon>indigoferoid/millettioid clade</taxon>
        <taxon>Phaseoleae</taxon>
        <taxon>Vigna</taxon>
    </lineage>
</organism>
<dbReference type="EMBL" id="JABFOF010000002">
    <property type="protein sequence ID" value="KAG2404709.1"/>
    <property type="molecule type" value="Genomic_DNA"/>
</dbReference>
<accession>A0A8T0KZ56</accession>
<reference evidence="1 2" key="1">
    <citation type="submission" date="2020-05" db="EMBL/GenBank/DDBJ databases">
        <title>Vigna angularis (adzuki bean) Var. LongXiaoDou No. 4 denovo assembly.</title>
        <authorList>
            <person name="Xiang H."/>
        </authorList>
    </citation>
    <scope>NUCLEOTIDE SEQUENCE [LARGE SCALE GENOMIC DNA]</scope>
    <source>
        <tissue evidence="1">Leaf</tissue>
    </source>
</reference>
<proteinExistence type="predicted"/>
<comment type="caution">
    <text evidence="1">The sequence shown here is derived from an EMBL/GenBank/DDBJ whole genome shotgun (WGS) entry which is preliminary data.</text>
</comment>
<name>A0A8T0KZ56_PHAAN</name>
<evidence type="ECO:0000313" key="1">
    <source>
        <dbReference type="EMBL" id="KAG2404709.1"/>
    </source>
</evidence>
<sequence>MASSSSRRKWKVAWIARNANPTSWIVDEDIRRKLFCLRKIKIVVSHRYLKLAIVGSFTTQVRVLVEGLRGRVRGRVLLVVVVYYSYHRGRLSRGRPGGRGVPNIVNVGQQGGGDKKTNAYVRGAGEVYLSDLARKKRTKLRDEVELRDCGFRID</sequence>